<comment type="caution">
    <text evidence="1">The sequence shown here is derived from an EMBL/GenBank/DDBJ whole genome shotgun (WGS) entry which is preliminary data.</text>
</comment>
<keyword evidence="2" id="KW-1185">Reference proteome</keyword>
<dbReference type="Proteomes" id="UP000799755">
    <property type="component" value="Unassembled WGS sequence"/>
</dbReference>
<accession>A0ACB6QU96</accession>
<dbReference type="EMBL" id="MU003508">
    <property type="protein sequence ID" value="KAF2470432.1"/>
    <property type="molecule type" value="Genomic_DNA"/>
</dbReference>
<protein>
    <submittedName>
        <fullName evidence="1">Uncharacterized protein</fullName>
    </submittedName>
</protein>
<evidence type="ECO:0000313" key="2">
    <source>
        <dbReference type="Proteomes" id="UP000799755"/>
    </source>
</evidence>
<reference evidence="1" key="1">
    <citation type="journal article" date="2020" name="Stud. Mycol.">
        <title>101 Dothideomycetes genomes: a test case for predicting lifestyles and emergence of pathogens.</title>
        <authorList>
            <person name="Haridas S."/>
            <person name="Albert R."/>
            <person name="Binder M."/>
            <person name="Bloem J."/>
            <person name="Labutti K."/>
            <person name="Salamov A."/>
            <person name="Andreopoulos B."/>
            <person name="Baker S."/>
            <person name="Barry K."/>
            <person name="Bills G."/>
            <person name="Bluhm B."/>
            <person name="Cannon C."/>
            <person name="Castanera R."/>
            <person name="Culley D."/>
            <person name="Daum C."/>
            <person name="Ezra D."/>
            <person name="Gonzalez J."/>
            <person name="Henrissat B."/>
            <person name="Kuo A."/>
            <person name="Liang C."/>
            <person name="Lipzen A."/>
            <person name="Lutzoni F."/>
            <person name="Magnuson J."/>
            <person name="Mondo S."/>
            <person name="Nolan M."/>
            <person name="Ohm R."/>
            <person name="Pangilinan J."/>
            <person name="Park H.-J."/>
            <person name="Ramirez L."/>
            <person name="Alfaro M."/>
            <person name="Sun H."/>
            <person name="Tritt A."/>
            <person name="Yoshinaga Y."/>
            <person name="Zwiers L.-H."/>
            <person name="Turgeon B."/>
            <person name="Goodwin S."/>
            <person name="Spatafora J."/>
            <person name="Crous P."/>
            <person name="Grigoriev I."/>
        </authorList>
    </citation>
    <scope>NUCLEOTIDE SEQUENCE</scope>
    <source>
        <strain evidence="1">ATCC 200398</strain>
    </source>
</reference>
<name>A0ACB6QU96_9PLEO</name>
<evidence type="ECO:0000313" key="1">
    <source>
        <dbReference type="EMBL" id="KAF2470432.1"/>
    </source>
</evidence>
<gene>
    <name evidence="1" type="ORF">BDR25DRAFT_393921</name>
</gene>
<sequence length="332" mass="38233">MDLEDFDAVFRGSETGYDKDTVDEILQNQGQLGGKLFFQRLLELLGIKWRKVYPPPTTAALHDLHARIISAPISLHNKQCLLFYILKDLTPSYQDQTELASAFASSVHLEKRFWTFLEGLWALDHLELETAVGYLTHPFIIPTFPDEIMLALLNQRLMPEGVTNAEYVLPMAYYNCAKPPLVCEAAKTEFVRYMADRDVTETFYWIRGRPDHERRQLLEVLVEETLEPPIQRISNEAYAREDRAEEFVSLPFDAVEEAWVEAFLTEGKGRNYRGAQDTVIMRRMATGRLRDAVGDRQVKGKRIEHVNWDVLKDGVRRGLGPRKDEVNPFPTS</sequence>
<proteinExistence type="predicted"/>
<organism evidence="1 2">
    <name type="scientific">Lindgomyces ingoldianus</name>
    <dbReference type="NCBI Taxonomy" id="673940"/>
    <lineage>
        <taxon>Eukaryota</taxon>
        <taxon>Fungi</taxon>
        <taxon>Dikarya</taxon>
        <taxon>Ascomycota</taxon>
        <taxon>Pezizomycotina</taxon>
        <taxon>Dothideomycetes</taxon>
        <taxon>Pleosporomycetidae</taxon>
        <taxon>Pleosporales</taxon>
        <taxon>Lindgomycetaceae</taxon>
        <taxon>Lindgomyces</taxon>
    </lineage>
</organism>